<dbReference type="EMBL" id="CAKKNE010000004">
    <property type="protein sequence ID" value="CAH0373800.1"/>
    <property type="molecule type" value="Genomic_DNA"/>
</dbReference>
<feature type="region of interest" description="Disordered" evidence="6">
    <location>
        <begin position="170"/>
        <end position="192"/>
    </location>
</feature>
<dbReference type="InterPro" id="IPR039241">
    <property type="entry name" value="Rrp9-like"/>
</dbReference>
<gene>
    <name evidence="7" type="ORF">PCAL00307_LOCUS5459</name>
    <name evidence="8" type="ORF">PECAL_4P10400</name>
</gene>
<protein>
    <recommendedName>
        <fullName evidence="10">U3 small nucleolar RNA-interacting protein 2</fullName>
    </recommendedName>
</protein>
<dbReference type="PROSITE" id="PS00678">
    <property type="entry name" value="WD_REPEATS_1"/>
    <property type="match status" value="1"/>
</dbReference>
<reference evidence="7" key="1">
    <citation type="submission" date="2021-01" db="EMBL/GenBank/DDBJ databases">
        <authorList>
            <person name="Corre E."/>
            <person name="Pelletier E."/>
            <person name="Niang G."/>
            <person name="Scheremetjew M."/>
            <person name="Finn R."/>
            <person name="Kale V."/>
            <person name="Holt S."/>
            <person name="Cochrane G."/>
            <person name="Meng A."/>
            <person name="Brown T."/>
            <person name="Cohen L."/>
        </authorList>
    </citation>
    <scope>NUCLEOTIDE SEQUENCE</scope>
    <source>
        <strain evidence="7">CCMP1756</strain>
    </source>
</reference>
<evidence type="ECO:0000256" key="4">
    <source>
        <dbReference type="ARBA" id="ARBA00023242"/>
    </source>
</evidence>
<dbReference type="AlphaFoldDB" id="A0A7S3ZPZ6"/>
<dbReference type="Pfam" id="PF00400">
    <property type="entry name" value="WD40"/>
    <property type="match status" value="5"/>
</dbReference>
<evidence type="ECO:0008006" key="10">
    <source>
        <dbReference type="Google" id="ProtNLM"/>
    </source>
</evidence>
<keyword evidence="9" id="KW-1185">Reference proteome</keyword>
<dbReference type="PROSITE" id="PS50294">
    <property type="entry name" value="WD_REPEATS_REGION"/>
    <property type="match status" value="1"/>
</dbReference>
<organism evidence="7">
    <name type="scientific">Pelagomonas calceolata</name>
    <dbReference type="NCBI Taxonomy" id="35677"/>
    <lineage>
        <taxon>Eukaryota</taxon>
        <taxon>Sar</taxon>
        <taxon>Stramenopiles</taxon>
        <taxon>Ochrophyta</taxon>
        <taxon>Pelagophyceae</taxon>
        <taxon>Pelagomonadales</taxon>
        <taxon>Pelagomonadaceae</taxon>
        <taxon>Pelagomonas</taxon>
    </lineage>
</organism>
<proteinExistence type="predicted"/>
<keyword evidence="3" id="KW-0677">Repeat</keyword>
<dbReference type="OrthoDB" id="189968at2759"/>
<dbReference type="PRINTS" id="PR00320">
    <property type="entry name" value="GPROTEINBRPT"/>
</dbReference>
<dbReference type="Gene3D" id="2.130.10.10">
    <property type="entry name" value="YVTN repeat-like/Quinoprotein amine dehydrogenase"/>
    <property type="match status" value="1"/>
</dbReference>
<dbReference type="InterPro" id="IPR001680">
    <property type="entry name" value="WD40_rpt"/>
</dbReference>
<dbReference type="GO" id="GO:0032040">
    <property type="term" value="C:small-subunit processome"/>
    <property type="evidence" value="ECO:0007669"/>
    <property type="project" value="TreeGrafter"/>
</dbReference>
<evidence type="ECO:0000256" key="2">
    <source>
        <dbReference type="ARBA" id="ARBA00022574"/>
    </source>
</evidence>
<feature type="compositionally biased region" description="Basic and acidic residues" evidence="6">
    <location>
        <begin position="85"/>
        <end position="95"/>
    </location>
</feature>
<evidence type="ECO:0000256" key="1">
    <source>
        <dbReference type="ARBA" id="ARBA00004123"/>
    </source>
</evidence>
<evidence type="ECO:0000256" key="5">
    <source>
        <dbReference type="PROSITE-ProRule" id="PRU00221"/>
    </source>
</evidence>
<dbReference type="InterPro" id="IPR020472">
    <property type="entry name" value="WD40_PAC1"/>
</dbReference>
<feature type="compositionally biased region" description="Acidic residues" evidence="6">
    <location>
        <begin position="30"/>
        <end position="44"/>
    </location>
</feature>
<name>A0A7S3ZPZ6_9STRA</name>
<comment type="subcellular location">
    <subcellularLocation>
        <location evidence="1">Nucleus</location>
    </subcellularLocation>
</comment>
<dbReference type="InterPro" id="IPR036322">
    <property type="entry name" value="WD40_repeat_dom_sf"/>
</dbReference>
<evidence type="ECO:0000313" key="8">
    <source>
        <dbReference type="EMBL" id="CAH0373800.1"/>
    </source>
</evidence>
<dbReference type="Proteomes" id="UP000789595">
    <property type="component" value="Unassembled WGS sequence"/>
</dbReference>
<keyword evidence="4" id="KW-0539">Nucleus</keyword>
<dbReference type="PROSITE" id="PS50082">
    <property type="entry name" value="WD_REPEATS_2"/>
    <property type="match status" value="1"/>
</dbReference>
<evidence type="ECO:0000313" key="7">
    <source>
        <dbReference type="EMBL" id="CAE0690024.1"/>
    </source>
</evidence>
<feature type="repeat" description="WD" evidence="5">
    <location>
        <begin position="195"/>
        <end position="236"/>
    </location>
</feature>
<dbReference type="SUPFAM" id="SSF50978">
    <property type="entry name" value="WD40 repeat-like"/>
    <property type="match status" value="1"/>
</dbReference>
<dbReference type="SMART" id="SM00320">
    <property type="entry name" value="WD40"/>
    <property type="match status" value="6"/>
</dbReference>
<dbReference type="PANTHER" id="PTHR19865">
    <property type="entry name" value="U3 SMALL NUCLEOLAR RNA INTERACTING PROTEIN 2"/>
    <property type="match status" value="1"/>
</dbReference>
<evidence type="ECO:0000313" key="9">
    <source>
        <dbReference type="Proteomes" id="UP000789595"/>
    </source>
</evidence>
<accession>A0A7S3ZPZ6</accession>
<reference evidence="8" key="2">
    <citation type="submission" date="2021-11" db="EMBL/GenBank/DDBJ databases">
        <authorList>
            <consortium name="Genoscope - CEA"/>
            <person name="William W."/>
        </authorList>
    </citation>
    <scope>NUCLEOTIDE SEQUENCE</scope>
</reference>
<sequence>MAKKRPQQRQPKQPSKRAQREAAAAKATFEDDESISSASEDDELQQPPVTDEREETVEEARLRRARAYVAEQRAAASDSDEDDLNERLREQREARSQRAFTRIDLDDFDGEACARRAVVLKGHRGPVTSVCLCEARNWCFSGSKDNGLLQHDTETGQKVRTLLPRWPKPANAAVEEARSRRRGERSSGGDDIAARQAREAEVLCVAASSDGRLLASGGSDRLIHVWDTRQGTLVHSLQGHGGDVLALAFRDALGFQEEDDDDEEDNDREQQLFSASSDRNVKHWQAEAGSYVETLFGHSAAVSSLDCGFDERPLSGGRDRCARVWKIRDETHLVFRAPHDSGLGGSVDAVRVIDRDRFVSGGDDGGLSLWSTRRKKPVVTIKRAHGCGAAVQKLGEDVPGPIPRWVSSVGSARRSDLVVSGSCDGVVRLWTVGARDDAAQSLDARGAIPQLGFVNDLACPASGAFVAAAVGKEPRLGRWEKVSKAPNAVVLLPLSGSS</sequence>
<dbReference type="InterPro" id="IPR019775">
    <property type="entry name" value="WD40_repeat_CS"/>
</dbReference>
<feature type="region of interest" description="Disordered" evidence="6">
    <location>
        <begin position="71"/>
        <end position="95"/>
    </location>
</feature>
<keyword evidence="2 5" id="KW-0853">WD repeat</keyword>
<dbReference type="EMBL" id="HBIW01006548">
    <property type="protein sequence ID" value="CAE0690024.1"/>
    <property type="molecule type" value="Transcribed_RNA"/>
</dbReference>
<dbReference type="GO" id="GO:0034511">
    <property type="term" value="F:U3 snoRNA binding"/>
    <property type="evidence" value="ECO:0007669"/>
    <property type="project" value="InterPro"/>
</dbReference>
<dbReference type="InterPro" id="IPR015943">
    <property type="entry name" value="WD40/YVTN_repeat-like_dom_sf"/>
</dbReference>
<evidence type="ECO:0000256" key="3">
    <source>
        <dbReference type="ARBA" id="ARBA00022737"/>
    </source>
</evidence>
<evidence type="ECO:0000256" key="6">
    <source>
        <dbReference type="SAM" id="MobiDB-lite"/>
    </source>
</evidence>
<feature type="region of interest" description="Disordered" evidence="6">
    <location>
        <begin position="1"/>
        <end position="59"/>
    </location>
</feature>
<dbReference type="PANTHER" id="PTHR19865:SF0">
    <property type="entry name" value="U3 SMALL NUCLEOLAR RNA-INTERACTING PROTEIN 2"/>
    <property type="match status" value="1"/>
</dbReference>